<dbReference type="PROSITE" id="PS00518">
    <property type="entry name" value="ZF_RING_1"/>
    <property type="match status" value="1"/>
</dbReference>
<evidence type="ECO:0000313" key="7">
    <source>
        <dbReference type="EMBL" id="KAG7579131.1"/>
    </source>
</evidence>
<keyword evidence="1" id="KW-0479">Metal-binding</keyword>
<protein>
    <submittedName>
        <fullName evidence="7">Zinc finger RING-type</fullName>
    </submittedName>
</protein>
<evidence type="ECO:0000259" key="6">
    <source>
        <dbReference type="PROSITE" id="PS50089"/>
    </source>
</evidence>
<dbReference type="EMBL" id="JAEFBK010000008">
    <property type="protein sequence ID" value="KAG7579131.1"/>
    <property type="molecule type" value="Genomic_DNA"/>
</dbReference>
<sequence>MKITLTGMDKGGCDRCLSKSSPLPMDKGGCDKCLSESSPLAITTCGHKFCVKCILYLWTRKQKVTEHCICPVDGVKMTWLRPCILPEPEEIRSIVSLYNRFFRPTPKKTPDVAQSQFVGFMAGLFKVHIALLLIGTYAYAIHHS</sequence>
<dbReference type="GO" id="GO:0008270">
    <property type="term" value="F:zinc ion binding"/>
    <property type="evidence" value="ECO:0007669"/>
    <property type="project" value="UniProtKB-KW"/>
</dbReference>
<keyword evidence="2 4" id="KW-0863">Zinc-finger</keyword>
<evidence type="ECO:0000256" key="3">
    <source>
        <dbReference type="ARBA" id="ARBA00022833"/>
    </source>
</evidence>
<keyword evidence="5" id="KW-0812">Transmembrane</keyword>
<dbReference type="PROSITE" id="PS50089">
    <property type="entry name" value="ZF_RING_2"/>
    <property type="match status" value="1"/>
</dbReference>
<feature type="domain" description="RING-type" evidence="6">
    <location>
        <begin position="30"/>
        <end position="73"/>
    </location>
</feature>
<dbReference type="InterPro" id="IPR001841">
    <property type="entry name" value="Znf_RING"/>
</dbReference>
<reference evidence="7 8" key="1">
    <citation type="submission" date="2020-12" db="EMBL/GenBank/DDBJ databases">
        <title>Concerted genomic and epigenomic changes stabilize Arabidopsis allopolyploids.</title>
        <authorList>
            <person name="Chen Z."/>
        </authorList>
    </citation>
    <scope>NUCLEOTIDE SEQUENCE [LARGE SCALE GENOMIC DNA]</scope>
    <source>
        <strain evidence="7">Allo738</strain>
        <tissue evidence="7">Leaf</tissue>
    </source>
</reference>
<comment type="caution">
    <text evidence="7">The sequence shown here is derived from an EMBL/GenBank/DDBJ whole genome shotgun (WGS) entry which is preliminary data.</text>
</comment>
<evidence type="ECO:0000256" key="4">
    <source>
        <dbReference type="PROSITE-ProRule" id="PRU00175"/>
    </source>
</evidence>
<accession>A0A8T2AXW2</accession>
<keyword evidence="5" id="KW-0472">Membrane</keyword>
<keyword evidence="5" id="KW-1133">Transmembrane helix</keyword>
<keyword evidence="3" id="KW-0862">Zinc</keyword>
<evidence type="ECO:0000256" key="2">
    <source>
        <dbReference type="ARBA" id="ARBA00022771"/>
    </source>
</evidence>
<evidence type="ECO:0000256" key="1">
    <source>
        <dbReference type="ARBA" id="ARBA00022723"/>
    </source>
</evidence>
<feature type="transmembrane region" description="Helical" evidence="5">
    <location>
        <begin position="117"/>
        <end position="140"/>
    </location>
</feature>
<evidence type="ECO:0000256" key="5">
    <source>
        <dbReference type="SAM" id="Phobius"/>
    </source>
</evidence>
<dbReference type="AlphaFoldDB" id="A0A8T2AXW2"/>
<organism evidence="7 8">
    <name type="scientific">Arabidopsis thaliana x Arabidopsis arenosa</name>
    <dbReference type="NCBI Taxonomy" id="1240361"/>
    <lineage>
        <taxon>Eukaryota</taxon>
        <taxon>Viridiplantae</taxon>
        <taxon>Streptophyta</taxon>
        <taxon>Embryophyta</taxon>
        <taxon>Tracheophyta</taxon>
        <taxon>Spermatophyta</taxon>
        <taxon>Magnoliopsida</taxon>
        <taxon>eudicotyledons</taxon>
        <taxon>Gunneridae</taxon>
        <taxon>Pentapetalae</taxon>
        <taxon>rosids</taxon>
        <taxon>malvids</taxon>
        <taxon>Brassicales</taxon>
        <taxon>Brassicaceae</taxon>
        <taxon>Camelineae</taxon>
        <taxon>Arabidopsis</taxon>
    </lineage>
</organism>
<evidence type="ECO:0000313" key="8">
    <source>
        <dbReference type="Proteomes" id="UP000694240"/>
    </source>
</evidence>
<gene>
    <name evidence="7" type="ORF">ISN45_Aa03g032940</name>
</gene>
<proteinExistence type="predicted"/>
<dbReference type="InterPro" id="IPR017907">
    <property type="entry name" value="Znf_RING_CS"/>
</dbReference>
<dbReference type="Proteomes" id="UP000694240">
    <property type="component" value="Chromosome 8"/>
</dbReference>
<dbReference type="SMART" id="SM00184">
    <property type="entry name" value="RING"/>
    <property type="match status" value="1"/>
</dbReference>
<name>A0A8T2AXW2_9BRAS</name>
<keyword evidence="8" id="KW-1185">Reference proteome</keyword>